<sequence>MVLNFLERFFPNSCTSCGARIPVRNFLCEHCENQIKGPLLENFSISYINKTYAFWWYEPPMNDLIKAYKFQGRFRLAEQFAEMLFKMIFKFNIDGTIIPVPTTFSALRKRGFDTNALILKKLNRKLDITVLNALTALRRPMPQSRLSGNDRVISVKGKFQLVNSTLKLPERVILFDDVITTGATVSECAKILKSNGVIEIIGISLAKSH</sequence>
<keyword evidence="3" id="KW-1185">Reference proteome</keyword>
<dbReference type="InterPro" id="IPR029057">
    <property type="entry name" value="PRTase-like"/>
</dbReference>
<proteinExistence type="inferred from homology"/>
<dbReference type="STRING" id="521045.Kole_0749"/>
<dbReference type="PANTHER" id="PTHR47505">
    <property type="entry name" value="DNA UTILIZATION PROTEIN YHGH"/>
    <property type="match status" value="1"/>
</dbReference>
<evidence type="ECO:0000256" key="1">
    <source>
        <dbReference type="ARBA" id="ARBA00008007"/>
    </source>
</evidence>
<dbReference type="OrthoDB" id="45286at2"/>
<name>C5CG22_KOSOT</name>
<accession>C5CG22</accession>
<dbReference type="SUPFAM" id="SSF53271">
    <property type="entry name" value="PRTase-like"/>
    <property type="match status" value="1"/>
</dbReference>
<dbReference type="Proteomes" id="UP000002382">
    <property type="component" value="Chromosome"/>
</dbReference>
<dbReference type="AlphaFoldDB" id="C5CG22"/>
<organism evidence="2 3">
    <name type="scientific">Kosmotoga olearia (strain ATCC BAA-1733 / DSM 21960 / TBF 19.5.1)</name>
    <dbReference type="NCBI Taxonomy" id="521045"/>
    <lineage>
        <taxon>Bacteria</taxon>
        <taxon>Thermotogati</taxon>
        <taxon>Thermotogota</taxon>
        <taxon>Thermotogae</taxon>
        <taxon>Kosmotogales</taxon>
        <taxon>Kosmotogaceae</taxon>
        <taxon>Kosmotoga</taxon>
    </lineage>
</organism>
<dbReference type="KEGG" id="kol:Kole_0749"/>
<dbReference type="GO" id="GO:0016757">
    <property type="term" value="F:glycosyltransferase activity"/>
    <property type="evidence" value="ECO:0007669"/>
    <property type="project" value="UniProtKB-KW"/>
</dbReference>
<dbReference type="HOGENOM" id="CLU_054549_1_1_0"/>
<dbReference type="eggNOG" id="COG1040">
    <property type="taxonomic scope" value="Bacteria"/>
</dbReference>
<reference evidence="2 3" key="1">
    <citation type="submission" date="2009-06" db="EMBL/GenBank/DDBJ databases">
        <title>Complete sequence of Thermotogales bacterium TBF 19.5.1.</title>
        <authorList>
            <consortium name="US DOE Joint Genome Institute"/>
            <person name="Lucas S."/>
            <person name="Copeland A."/>
            <person name="Lapidus A."/>
            <person name="Glavina del Rio T."/>
            <person name="Tice H."/>
            <person name="Bruce D."/>
            <person name="Goodwin L."/>
            <person name="Pitluck S."/>
            <person name="Chertkov O."/>
            <person name="Brettin T."/>
            <person name="Detter J.C."/>
            <person name="Han C."/>
            <person name="Schmutz J."/>
            <person name="Larimer F."/>
            <person name="Land M."/>
            <person name="Hauser L."/>
            <person name="Kyrpides N."/>
            <person name="Ovchinnikova G."/>
            <person name="Noll K."/>
        </authorList>
    </citation>
    <scope>NUCLEOTIDE SEQUENCE [LARGE SCALE GENOMIC DNA]</scope>
    <source>
        <strain evidence="3">ATCC BAA-1733 / DSM 21960 / TBF 19.5.1</strain>
    </source>
</reference>
<reference evidence="2 3" key="2">
    <citation type="journal article" date="2011" name="J. Bacteriol.">
        <title>Genome Sequence of Kosmotoga olearia Strain TBF 19.5.1, a Thermophilic Bacterium with a Wide Growth Temperature Range, Isolated from the Troll B Oil Platform in the North Sea.</title>
        <authorList>
            <person name="Swithers K.S."/>
            <person name="Dipippo J.L."/>
            <person name="Bruce D.C."/>
            <person name="Detter C."/>
            <person name="Tapia R."/>
            <person name="Han S."/>
            <person name="Goodwin L.A."/>
            <person name="Han J."/>
            <person name="Woyke T."/>
            <person name="Pitluck S."/>
            <person name="Pennacchio L."/>
            <person name="Nolan M."/>
            <person name="Mikhailova N."/>
            <person name="Land M.L."/>
            <person name="Nesbo C.L."/>
            <person name="Gogarten J.P."/>
            <person name="Noll K.M."/>
        </authorList>
    </citation>
    <scope>NUCLEOTIDE SEQUENCE [LARGE SCALE GENOMIC DNA]</scope>
    <source>
        <strain evidence="3">ATCC BAA-1733 / DSM 21960 / TBF 19.5.1</strain>
    </source>
</reference>
<comment type="similarity">
    <text evidence="1">Belongs to the ComF/GntX family.</text>
</comment>
<dbReference type="CDD" id="cd06223">
    <property type="entry name" value="PRTases_typeI"/>
    <property type="match status" value="1"/>
</dbReference>
<evidence type="ECO:0000313" key="3">
    <source>
        <dbReference type="Proteomes" id="UP000002382"/>
    </source>
</evidence>
<dbReference type="PANTHER" id="PTHR47505:SF1">
    <property type="entry name" value="DNA UTILIZATION PROTEIN YHGH"/>
    <property type="match status" value="1"/>
</dbReference>
<dbReference type="InterPro" id="IPR051910">
    <property type="entry name" value="ComF/GntX_DNA_util-trans"/>
</dbReference>
<gene>
    <name evidence="2" type="ordered locus">Kole_0749</name>
</gene>
<dbReference type="Gene3D" id="3.40.50.2020">
    <property type="match status" value="1"/>
</dbReference>
<keyword evidence="2" id="KW-0808">Transferase</keyword>
<dbReference type="InterPro" id="IPR000836">
    <property type="entry name" value="PRTase_dom"/>
</dbReference>
<protein>
    <submittedName>
        <fullName evidence="2">Phosphoribosyltransferase</fullName>
    </submittedName>
</protein>
<evidence type="ECO:0000313" key="2">
    <source>
        <dbReference type="EMBL" id="ACR79463.1"/>
    </source>
</evidence>
<keyword evidence="2" id="KW-0328">Glycosyltransferase</keyword>
<dbReference type="RefSeq" id="WP_015868129.1">
    <property type="nucleotide sequence ID" value="NC_012785.1"/>
</dbReference>
<dbReference type="EMBL" id="CP001634">
    <property type="protein sequence ID" value="ACR79463.1"/>
    <property type="molecule type" value="Genomic_DNA"/>
</dbReference>